<feature type="non-terminal residue" evidence="2">
    <location>
        <position position="75"/>
    </location>
</feature>
<protein>
    <submittedName>
        <fullName evidence="2">Putative secreted peptide</fullName>
    </submittedName>
</protein>
<reference evidence="2" key="1">
    <citation type="journal article" date="2014" name="PLoS Negl. Trop. Dis.">
        <title>An updated insight into the Sialotranscriptome of Triatoma infestans: developmental stage and geographic variations.</title>
        <authorList>
            <person name="Schwarz A."/>
            <person name="Medrano-Mercado N."/>
            <person name="Schaub G.A."/>
            <person name="Struchiner C.J."/>
            <person name="Bargues M.D."/>
            <person name="Levy M.Z."/>
            <person name="Ribeiro J.M."/>
        </authorList>
    </citation>
    <scope>NUCLEOTIDE SEQUENCE</scope>
    <source>
        <strain evidence="2">Chile</strain>
        <tissue evidence="2">Salivary glands</tissue>
    </source>
</reference>
<evidence type="ECO:0000313" key="2">
    <source>
        <dbReference type="EMBL" id="JAC13804.1"/>
    </source>
</evidence>
<feature type="transmembrane region" description="Helical" evidence="1">
    <location>
        <begin position="12"/>
        <end position="32"/>
    </location>
</feature>
<sequence>MIFIIHHPTWNLISYTNNNIISIIFLLSFTFLHCKRLGYALVSQIQGVFLGYIYIYIYFNLRCVNIYGIGARSLL</sequence>
<organism evidence="2">
    <name type="scientific">Triatoma infestans</name>
    <name type="common">Assassin bug</name>
    <dbReference type="NCBI Taxonomy" id="30076"/>
    <lineage>
        <taxon>Eukaryota</taxon>
        <taxon>Metazoa</taxon>
        <taxon>Ecdysozoa</taxon>
        <taxon>Arthropoda</taxon>
        <taxon>Hexapoda</taxon>
        <taxon>Insecta</taxon>
        <taxon>Pterygota</taxon>
        <taxon>Neoptera</taxon>
        <taxon>Paraneoptera</taxon>
        <taxon>Hemiptera</taxon>
        <taxon>Heteroptera</taxon>
        <taxon>Panheteroptera</taxon>
        <taxon>Cimicomorpha</taxon>
        <taxon>Reduviidae</taxon>
        <taxon>Triatominae</taxon>
        <taxon>Triatoma</taxon>
    </lineage>
</organism>
<proteinExistence type="evidence at transcript level"/>
<name>A0A023EYT7_TRIIF</name>
<keyword evidence="1" id="KW-0472">Membrane</keyword>
<keyword evidence="1" id="KW-0812">Transmembrane</keyword>
<dbReference type="EMBL" id="GBBI01004908">
    <property type="protein sequence ID" value="JAC13804.1"/>
    <property type="molecule type" value="mRNA"/>
</dbReference>
<evidence type="ECO:0000256" key="1">
    <source>
        <dbReference type="SAM" id="Phobius"/>
    </source>
</evidence>
<dbReference type="AlphaFoldDB" id="A0A023EYT7"/>
<accession>A0A023EYT7</accession>
<feature type="transmembrane region" description="Helical" evidence="1">
    <location>
        <begin position="39"/>
        <end position="59"/>
    </location>
</feature>
<keyword evidence="1" id="KW-1133">Transmembrane helix</keyword>